<evidence type="ECO:0000313" key="1">
    <source>
        <dbReference type="EMBL" id="MBB4007941.1"/>
    </source>
</evidence>
<dbReference type="Proteomes" id="UP000544107">
    <property type="component" value="Unassembled WGS sequence"/>
</dbReference>
<organism evidence="2 3">
    <name type="scientific">Allorhizobium taibaishanense</name>
    <dbReference type="NCBI Taxonomy" id="887144"/>
    <lineage>
        <taxon>Bacteria</taxon>
        <taxon>Pseudomonadati</taxon>
        <taxon>Pseudomonadota</taxon>
        <taxon>Alphaproteobacteria</taxon>
        <taxon>Hyphomicrobiales</taxon>
        <taxon>Rhizobiaceae</taxon>
        <taxon>Rhizobium/Agrobacterium group</taxon>
        <taxon>Allorhizobium</taxon>
    </lineage>
</organism>
<keyword evidence="3" id="KW-1185">Reference proteome</keyword>
<reference evidence="1 4" key="2">
    <citation type="submission" date="2020-08" db="EMBL/GenBank/DDBJ databases">
        <title>Genomic Encyclopedia of Type Strains, Phase IV (KMG-IV): sequencing the most valuable type-strain genomes for metagenomic binning, comparative biology and taxonomic classification.</title>
        <authorList>
            <person name="Goeker M."/>
        </authorList>
    </citation>
    <scope>NUCLEOTIDE SEQUENCE [LARGE SCALE GENOMIC DNA]</scope>
    <source>
        <strain evidence="1 4">DSM 100021</strain>
    </source>
</reference>
<name>A0A1Q9A106_9HYPH</name>
<dbReference type="EMBL" id="JACIED010000002">
    <property type="protein sequence ID" value="MBB4007941.1"/>
    <property type="molecule type" value="Genomic_DNA"/>
</dbReference>
<sequence>MSAVSRFEITLRISGDHLDPREITTLLGVEPHLAYRKGGVWKTPKGTSVVGRTGLWNVGAKEVDSGNFEEAIARFLSGIPAAPDVFLALASRFKVELFCGLFLDEYNSGLEISPAVMTLMVERGISLDLDIYSSCDSGEDCED</sequence>
<dbReference type="EMBL" id="MKIN01000024">
    <property type="protein sequence ID" value="OLP48260.1"/>
    <property type="molecule type" value="Genomic_DNA"/>
</dbReference>
<evidence type="ECO:0008006" key="5">
    <source>
        <dbReference type="Google" id="ProtNLM"/>
    </source>
</evidence>
<dbReference type="OrthoDB" id="6025978at2"/>
<protein>
    <recommendedName>
        <fullName evidence="5">DUF4279 domain-containing protein</fullName>
    </recommendedName>
</protein>
<reference evidence="2 3" key="1">
    <citation type="submission" date="2016-09" db="EMBL/GenBank/DDBJ databases">
        <title>Rhizobium oryziradicis sp. nov., isolated from the root of rice.</title>
        <authorList>
            <person name="Zhao J."/>
            <person name="Zhang X."/>
        </authorList>
    </citation>
    <scope>NUCLEOTIDE SEQUENCE [LARGE SCALE GENOMIC DNA]</scope>
    <source>
        <strain evidence="2 3">14971</strain>
    </source>
</reference>
<proteinExistence type="predicted"/>
<dbReference type="Pfam" id="PF14106">
    <property type="entry name" value="DUF4279"/>
    <property type="match status" value="1"/>
</dbReference>
<evidence type="ECO:0000313" key="2">
    <source>
        <dbReference type="EMBL" id="OLP48260.1"/>
    </source>
</evidence>
<dbReference type="Proteomes" id="UP000185598">
    <property type="component" value="Unassembled WGS sequence"/>
</dbReference>
<evidence type="ECO:0000313" key="3">
    <source>
        <dbReference type="Proteomes" id="UP000185598"/>
    </source>
</evidence>
<dbReference type="AlphaFoldDB" id="A0A1Q9A106"/>
<accession>A0A1Q9A106</accession>
<dbReference type="STRING" id="887144.BJF91_09000"/>
<dbReference type="InterPro" id="IPR025459">
    <property type="entry name" value="DUF4279"/>
</dbReference>
<evidence type="ECO:0000313" key="4">
    <source>
        <dbReference type="Proteomes" id="UP000544107"/>
    </source>
</evidence>
<comment type="caution">
    <text evidence="2">The sequence shown here is derived from an EMBL/GenBank/DDBJ whole genome shotgun (WGS) entry which is preliminary data.</text>
</comment>
<gene>
    <name evidence="2" type="ORF">BJF91_09000</name>
    <name evidence="1" type="ORF">GGQ71_002204</name>
</gene>